<accession>A0ABV2QR49</accession>
<proteinExistence type="predicted"/>
<dbReference type="RefSeq" id="WP_354025675.1">
    <property type="nucleotide sequence ID" value="NZ_JBEPSJ010000004.1"/>
</dbReference>
<keyword evidence="6" id="KW-1185">Reference proteome</keyword>
<dbReference type="Pfam" id="PF00534">
    <property type="entry name" value="Glycos_transf_1"/>
    <property type="match status" value="1"/>
</dbReference>
<organism evidence="5 6">
    <name type="scientific">Conyzicola nivalis</name>
    <dbReference type="NCBI Taxonomy" id="1477021"/>
    <lineage>
        <taxon>Bacteria</taxon>
        <taxon>Bacillati</taxon>
        <taxon>Actinomycetota</taxon>
        <taxon>Actinomycetes</taxon>
        <taxon>Micrococcales</taxon>
        <taxon>Microbacteriaceae</taxon>
        <taxon>Conyzicola</taxon>
    </lineage>
</organism>
<evidence type="ECO:0000259" key="3">
    <source>
        <dbReference type="Pfam" id="PF00534"/>
    </source>
</evidence>
<protein>
    <submittedName>
        <fullName evidence="5">Glycosyltransferase involved in cell wall biosynthesis</fullName>
    </submittedName>
</protein>
<comment type="caution">
    <text evidence="5">The sequence shown here is derived from an EMBL/GenBank/DDBJ whole genome shotgun (WGS) entry which is preliminary data.</text>
</comment>
<dbReference type="PANTHER" id="PTHR46401:SF2">
    <property type="entry name" value="GLYCOSYLTRANSFERASE WBBK-RELATED"/>
    <property type="match status" value="1"/>
</dbReference>
<evidence type="ECO:0000259" key="4">
    <source>
        <dbReference type="Pfam" id="PF13439"/>
    </source>
</evidence>
<dbReference type="Pfam" id="PF13439">
    <property type="entry name" value="Glyco_transf_4"/>
    <property type="match status" value="1"/>
</dbReference>
<evidence type="ECO:0000313" key="6">
    <source>
        <dbReference type="Proteomes" id="UP001549257"/>
    </source>
</evidence>
<feature type="domain" description="Glycosyl transferase family 1" evidence="3">
    <location>
        <begin position="187"/>
        <end position="340"/>
    </location>
</feature>
<dbReference type="Gene3D" id="3.40.50.2000">
    <property type="entry name" value="Glycogen Phosphorylase B"/>
    <property type="match status" value="2"/>
</dbReference>
<dbReference type="Proteomes" id="UP001549257">
    <property type="component" value="Unassembled WGS sequence"/>
</dbReference>
<gene>
    <name evidence="5" type="ORF">ABIE21_003031</name>
</gene>
<dbReference type="InterPro" id="IPR028098">
    <property type="entry name" value="Glyco_trans_4-like_N"/>
</dbReference>
<keyword evidence="2" id="KW-0808">Transferase</keyword>
<name>A0ABV2QR49_9MICO</name>
<dbReference type="SUPFAM" id="SSF53756">
    <property type="entry name" value="UDP-Glycosyltransferase/glycogen phosphorylase"/>
    <property type="match status" value="1"/>
</dbReference>
<dbReference type="PANTHER" id="PTHR46401">
    <property type="entry name" value="GLYCOSYLTRANSFERASE WBBK-RELATED"/>
    <property type="match status" value="1"/>
</dbReference>
<reference evidence="5 6" key="1">
    <citation type="submission" date="2024-06" db="EMBL/GenBank/DDBJ databases">
        <title>Sorghum-associated microbial communities from plants grown in Nebraska, USA.</title>
        <authorList>
            <person name="Schachtman D."/>
        </authorList>
    </citation>
    <scope>NUCLEOTIDE SEQUENCE [LARGE SCALE GENOMIC DNA]</scope>
    <source>
        <strain evidence="5 6">2857</strain>
    </source>
</reference>
<evidence type="ECO:0000313" key="5">
    <source>
        <dbReference type="EMBL" id="MET4583505.1"/>
    </source>
</evidence>
<dbReference type="InterPro" id="IPR001296">
    <property type="entry name" value="Glyco_trans_1"/>
</dbReference>
<keyword evidence="1" id="KW-0328">Glycosyltransferase</keyword>
<feature type="domain" description="Glycosyltransferase subfamily 4-like N-terminal" evidence="4">
    <location>
        <begin position="16"/>
        <end position="170"/>
    </location>
</feature>
<sequence>MARILVNLLSYTGKKGGMETYARELYRELGTRDDGHQYLGYASSEFMKLDHSWFPGRVVDSGFSGENRWVWAFAELFMVARAARRMSADLIHSPANLGPWRSKVPSVYTIHDLLYYHLPGHMAVPLYTKPVQWMEQRAADNATVIITDSEASSVDIQKYLDFPEDRVRVVQLAGTPPKVAVDQGATRERDLLLAVGNRIPHKNFESLVRAIALIPVEQRPRLVVTGSRGDDPLRPVVDELGLAEWVDLKTWVSDDELAWLYAHATALMEPAYWNGFNLPALEAMLVGLPVLMSDISVYHEVGGDAVGYFDPNDLEAIAAIMVRATSDADWLRQLAERGREHHKGFTWDRTASETVAAFDEALAYGSRAKSRRR</sequence>
<evidence type="ECO:0000256" key="1">
    <source>
        <dbReference type="ARBA" id="ARBA00022676"/>
    </source>
</evidence>
<dbReference type="EMBL" id="JBEPSJ010000004">
    <property type="protein sequence ID" value="MET4583505.1"/>
    <property type="molecule type" value="Genomic_DNA"/>
</dbReference>
<evidence type="ECO:0000256" key="2">
    <source>
        <dbReference type="ARBA" id="ARBA00022679"/>
    </source>
</evidence>
<dbReference type="CDD" id="cd03809">
    <property type="entry name" value="GT4_MtfB-like"/>
    <property type="match status" value="1"/>
</dbReference>